<feature type="region of interest" description="Disordered" evidence="1">
    <location>
        <begin position="115"/>
        <end position="143"/>
    </location>
</feature>
<keyword evidence="3" id="KW-1185">Reference proteome</keyword>
<feature type="compositionally biased region" description="Polar residues" evidence="1">
    <location>
        <begin position="190"/>
        <end position="222"/>
    </location>
</feature>
<feature type="compositionally biased region" description="Basic and acidic residues" evidence="1">
    <location>
        <begin position="115"/>
        <end position="126"/>
    </location>
</feature>
<reference evidence="2" key="1">
    <citation type="journal article" date="2023" name="G3 (Bethesda)">
        <title>A reference genome for the long-term kleptoplast-retaining sea slug Elysia crispata morphotype clarki.</title>
        <authorList>
            <person name="Eastman K.E."/>
            <person name="Pendleton A.L."/>
            <person name="Shaikh M.A."/>
            <person name="Suttiyut T."/>
            <person name="Ogas R."/>
            <person name="Tomko P."/>
            <person name="Gavelis G."/>
            <person name="Widhalm J.R."/>
            <person name="Wisecaver J.H."/>
        </authorList>
    </citation>
    <scope>NUCLEOTIDE SEQUENCE</scope>
    <source>
        <strain evidence="2">ECLA1</strain>
    </source>
</reference>
<proteinExistence type="predicted"/>
<evidence type="ECO:0000256" key="1">
    <source>
        <dbReference type="SAM" id="MobiDB-lite"/>
    </source>
</evidence>
<feature type="region of interest" description="Disordered" evidence="1">
    <location>
        <begin position="303"/>
        <end position="325"/>
    </location>
</feature>
<feature type="compositionally biased region" description="Polar residues" evidence="1">
    <location>
        <begin position="127"/>
        <end position="140"/>
    </location>
</feature>
<organism evidence="2 3">
    <name type="scientific">Elysia crispata</name>
    <name type="common">lettuce slug</name>
    <dbReference type="NCBI Taxonomy" id="231223"/>
    <lineage>
        <taxon>Eukaryota</taxon>
        <taxon>Metazoa</taxon>
        <taxon>Spiralia</taxon>
        <taxon>Lophotrochozoa</taxon>
        <taxon>Mollusca</taxon>
        <taxon>Gastropoda</taxon>
        <taxon>Heterobranchia</taxon>
        <taxon>Euthyneura</taxon>
        <taxon>Panpulmonata</taxon>
        <taxon>Sacoglossa</taxon>
        <taxon>Placobranchoidea</taxon>
        <taxon>Plakobranchidae</taxon>
        <taxon>Elysia</taxon>
    </lineage>
</organism>
<sequence length="325" mass="36193">MEIAHHPMRRGKRSKKRMASQKRIKTSDIYANDCESKYGLDSVSSATWITESKLNQWDQEDFGGTEPQLVNNYVAQADPRLTVAPLVRLFVAGLILGIIEVLSCIPLLDESLHIPRPLPKDRRESRLTSSRLQNNPTSGRQELDGRRLFWARHRPLATAQNEWVAGARKWGSVCSLNREMCEGWDQLKTQGRQTADQRQTTGSVNSRAQSQSPCVAGTSASSGEDIEREIVKSSSVDPPVPLEEREDICVRLKRTNSMRANSFTEMIYKGKRLASSLHNGYTDSHQGAGSTLRLQKDEVMALPSISATSTARSGGKTRHDKSSSD</sequence>
<gene>
    <name evidence="2" type="ORF">RRG08_052509</name>
</gene>
<evidence type="ECO:0000313" key="2">
    <source>
        <dbReference type="EMBL" id="KAK3769170.1"/>
    </source>
</evidence>
<dbReference type="Proteomes" id="UP001283361">
    <property type="component" value="Unassembled WGS sequence"/>
</dbReference>
<name>A0AAE1DGR1_9GAST</name>
<protein>
    <submittedName>
        <fullName evidence="2">Uncharacterized protein</fullName>
    </submittedName>
</protein>
<feature type="region of interest" description="Disordered" evidence="1">
    <location>
        <begin position="190"/>
        <end position="224"/>
    </location>
</feature>
<comment type="caution">
    <text evidence="2">The sequence shown here is derived from an EMBL/GenBank/DDBJ whole genome shotgun (WGS) entry which is preliminary data.</text>
</comment>
<dbReference type="AlphaFoldDB" id="A0AAE1DGR1"/>
<evidence type="ECO:0000313" key="3">
    <source>
        <dbReference type="Proteomes" id="UP001283361"/>
    </source>
</evidence>
<dbReference type="EMBL" id="JAWDGP010003959">
    <property type="protein sequence ID" value="KAK3769170.1"/>
    <property type="molecule type" value="Genomic_DNA"/>
</dbReference>
<accession>A0AAE1DGR1</accession>
<feature type="region of interest" description="Disordered" evidence="1">
    <location>
        <begin position="1"/>
        <end position="24"/>
    </location>
</feature>